<feature type="region of interest" description="Disordered" evidence="1">
    <location>
        <begin position="1"/>
        <end position="72"/>
    </location>
</feature>
<reference evidence="3 4" key="1">
    <citation type="submission" date="2019-01" db="EMBL/GenBank/DDBJ databases">
        <title>Draft genome sequence of Psathyrella aberdarensis IHI B618.</title>
        <authorList>
            <person name="Buettner E."/>
            <person name="Kellner H."/>
        </authorList>
    </citation>
    <scope>NUCLEOTIDE SEQUENCE [LARGE SCALE GENOMIC DNA]</scope>
    <source>
        <strain evidence="3 4">IHI B618</strain>
    </source>
</reference>
<keyword evidence="4" id="KW-1185">Reference proteome</keyword>
<sequence>MVTTRRQTRATTQEPATQLPAEAEPQPARKISKRAEKVKDRVREEPEEPKAKRQKTTATSNTKKKNAAAGKRRKNECLLTDMPLDLLLEIFKDMVPLDLANLSYTNKLFWETLTGPVAASVWKIARAAYKAPAPPEDFSEPRWAVLLFGTTCQSCGSKTPRGIDWYLRKRFCLACEKLHLVSSSRFKSAFRGRDPAILEYLPYTKSGPSTKGWRQHSDSLKIQYYWNEDIEESLQQWETLASRKSAKAKDELEAWKKRRKERVASIFKVSPLLNLVLSQCANFNVVQMVPTFSQWDTQLWQLEEEEKENNKKRRLEGAKARLLAMGHDRVDVDSGVTLRTIPPGVPNVTNAGLAPAVREHLEAEKDVSVTAQDFDSVFQEMPNHIAEYQKRRKRTAADTASESWGHAGPSPRYRVLQGWPMIASHCCVGGVNTLRNGAALAMPNNAVVDRELSAISYILLKLVGLPPDTTTVSEMDENDARFVCVPCYSERTYQIFTWRGVIYHVACGSHQSTEIMPPFRLATPEDTELARRATIARRDKAKAWSCNHCLDFIEADNAETKDVVLQHLNDK</sequence>
<feature type="domain" description="F-box" evidence="2">
    <location>
        <begin position="76"/>
        <end position="125"/>
    </location>
</feature>
<dbReference type="AlphaFoldDB" id="A0A4Q2DI74"/>
<dbReference type="Pfam" id="PF00646">
    <property type="entry name" value="F-box"/>
    <property type="match status" value="1"/>
</dbReference>
<feature type="compositionally biased region" description="Low complexity" evidence="1">
    <location>
        <begin position="1"/>
        <end position="18"/>
    </location>
</feature>
<dbReference type="EMBL" id="SDEE01000240">
    <property type="protein sequence ID" value="RXW18791.1"/>
    <property type="molecule type" value="Genomic_DNA"/>
</dbReference>
<evidence type="ECO:0000259" key="2">
    <source>
        <dbReference type="PROSITE" id="PS50181"/>
    </source>
</evidence>
<accession>A0A4Q2DI74</accession>
<gene>
    <name evidence="3" type="ORF">EST38_g7060</name>
</gene>
<evidence type="ECO:0000256" key="1">
    <source>
        <dbReference type="SAM" id="MobiDB-lite"/>
    </source>
</evidence>
<feature type="compositionally biased region" description="Basic and acidic residues" evidence="1">
    <location>
        <begin position="33"/>
        <end position="51"/>
    </location>
</feature>
<comment type="caution">
    <text evidence="3">The sequence shown here is derived from an EMBL/GenBank/DDBJ whole genome shotgun (WGS) entry which is preliminary data.</text>
</comment>
<dbReference type="Proteomes" id="UP000290288">
    <property type="component" value="Unassembled WGS sequence"/>
</dbReference>
<proteinExistence type="predicted"/>
<dbReference type="PROSITE" id="PS50181">
    <property type="entry name" value="FBOX"/>
    <property type="match status" value="1"/>
</dbReference>
<organism evidence="3 4">
    <name type="scientific">Candolleomyces aberdarensis</name>
    <dbReference type="NCBI Taxonomy" id="2316362"/>
    <lineage>
        <taxon>Eukaryota</taxon>
        <taxon>Fungi</taxon>
        <taxon>Dikarya</taxon>
        <taxon>Basidiomycota</taxon>
        <taxon>Agaricomycotina</taxon>
        <taxon>Agaricomycetes</taxon>
        <taxon>Agaricomycetidae</taxon>
        <taxon>Agaricales</taxon>
        <taxon>Agaricineae</taxon>
        <taxon>Psathyrellaceae</taxon>
        <taxon>Candolleomyces</taxon>
    </lineage>
</organism>
<evidence type="ECO:0000313" key="4">
    <source>
        <dbReference type="Proteomes" id="UP000290288"/>
    </source>
</evidence>
<dbReference type="CDD" id="cd09917">
    <property type="entry name" value="F-box_SF"/>
    <property type="match status" value="1"/>
</dbReference>
<protein>
    <recommendedName>
        <fullName evidence="2">F-box domain-containing protein</fullName>
    </recommendedName>
</protein>
<evidence type="ECO:0000313" key="3">
    <source>
        <dbReference type="EMBL" id="RXW18791.1"/>
    </source>
</evidence>
<name>A0A4Q2DI74_9AGAR</name>
<dbReference type="OrthoDB" id="2322499at2759"/>
<feature type="compositionally biased region" description="Basic residues" evidence="1">
    <location>
        <begin position="62"/>
        <end position="72"/>
    </location>
</feature>
<dbReference type="InterPro" id="IPR001810">
    <property type="entry name" value="F-box_dom"/>
</dbReference>